<protein>
    <submittedName>
        <fullName evidence="1">Uncharacterized protein</fullName>
    </submittedName>
</protein>
<dbReference type="KEGG" id="gax:Pan161_46440"/>
<dbReference type="EMBL" id="CP036343">
    <property type="protein sequence ID" value="QDT92972.1"/>
    <property type="molecule type" value="Genomic_DNA"/>
</dbReference>
<dbReference type="AlphaFoldDB" id="A0A517VIZ6"/>
<proteinExistence type="predicted"/>
<dbReference type="Proteomes" id="UP000316855">
    <property type="component" value="Chromosome"/>
</dbReference>
<reference evidence="1 2" key="1">
    <citation type="submission" date="2019-02" db="EMBL/GenBank/DDBJ databases">
        <title>Deep-cultivation of Planctomycetes and their phenomic and genomic characterization uncovers novel biology.</title>
        <authorList>
            <person name="Wiegand S."/>
            <person name="Jogler M."/>
            <person name="Boedeker C."/>
            <person name="Pinto D."/>
            <person name="Vollmers J."/>
            <person name="Rivas-Marin E."/>
            <person name="Kohn T."/>
            <person name="Peeters S.H."/>
            <person name="Heuer A."/>
            <person name="Rast P."/>
            <person name="Oberbeckmann S."/>
            <person name="Bunk B."/>
            <person name="Jeske O."/>
            <person name="Meyerdierks A."/>
            <person name="Storesund J.E."/>
            <person name="Kallscheuer N."/>
            <person name="Luecker S."/>
            <person name="Lage O.M."/>
            <person name="Pohl T."/>
            <person name="Merkel B.J."/>
            <person name="Hornburger P."/>
            <person name="Mueller R.-W."/>
            <person name="Bruemmer F."/>
            <person name="Labrenz M."/>
            <person name="Spormann A.M."/>
            <person name="Op den Camp H."/>
            <person name="Overmann J."/>
            <person name="Amann R."/>
            <person name="Jetten M.S.M."/>
            <person name="Mascher T."/>
            <person name="Medema M.H."/>
            <person name="Devos D.P."/>
            <person name="Kaster A.-K."/>
            <person name="Ovreas L."/>
            <person name="Rohde M."/>
            <person name="Galperin M.Y."/>
            <person name="Jogler C."/>
        </authorList>
    </citation>
    <scope>NUCLEOTIDE SEQUENCE [LARGE SCALE GENOMIC DNA]</scope>
    <source>
        <strain evidence="1 2">Pan161</strain>
    </source>
</reference>
<evidence type="ECO:0000313" key="1">
    <source>
        <dbReference type="EMBL" id="QDT92972.1"/>
    </source>
</evidence>
<name>A0A517VIZ6_9PLAN</name>
<sequence>MFIESISAKRLVALPDRCLYAQRSIDCSQAWGIPSSTKVTCTITRNEIIFIRILNPGRAKSDFFYRNRMGMYFFNTIE</sequence>
<evidence type="ECO:0000313" key="2">
    <source>
        <dbReference type="Proteomes" id="UP000316855"/>
    </source>
</evidence>
<keyword evidence="2" id="KW-1185">Reference proteome</keyword>
<organism evidence="1 2">
    <name type="scientific">Gimesia algae</name>
    <dbReference type="NCBI Taxonomy" id="2527971"/>
    <lineage>
        <taxon>Bacteria</taxon>
        <taxon>Pseudomonadati</taxon>
        <taxon>Planctomycetota</taxon>
        <taxon>Planctomycetia</taxon>
        <taxon>Planctomycetales</taxon>
        <taxon>Planctomycetaceae</taxon>
        <taxon>Gimesia</taxon>
    </lineage>
</organism>
<gene>
    <name evidence="1" type="ORF">Pan161_46440</name>
</gene>
<accession>A0A517VIZ6</accession>